<dbReference type="UniPathway" id="UPA00078"/>
<dbReference type="HAMAP" id="MF_01693">
    <property type="entry name" value="BioF_aminotrans_2"/>
    <property type="match status" value="1"/>
</dbReference>
<dbReference type="InterPro" id="IPR015424">
    <property type="entry name" value="PyrdxlP-dep_Trfase"/>
</dbReference>
<comment type="subunit">
    <text evidence="3 8">Homodimer.</text>
</comment>
<keyword evidence="6 8" id="KW-0663">Pyridoxal phosphate</keyword>
<comment type="function">
    <text evidence="8">Catalyzes the decarboxylative condensation of pimeloyl-[acyl-carrier protein] and L-alanine to produce 8-amino-7-oxononanoate (AON), [acyl-carrier protein], and carbon dioxide.</text>
</comment>
<dbReference type="SUPFAM" id="SSF53383">
    <property type="entry name" value="PLP-dependent transferases"/>
    <property type="match status" value="1"/>
</dbReference>
<feature type="binding site" evidence="8">
    <location>
        <position position="236"/>
    </location>
    <ligand>
        <name>pyridoxal 5'-phosphate</name>
        <dbReference type="ChEBI" id="CHEBI:597326"/>
    </ligand>
</feature>
<evidence type="ECO:0000259" key="10">
    <source>
        <dbReference type="Pfam" id="PF00155"/>
    </source>
</evidence>
<dbReference type="InterPro" id="IPR015421">
    <property type="entry name" value="PyrdxlP-dep_Trfase_major"/>
</dbReference>
<dbReference type="PANTHER" id="PTHR13693:SF100">
    <property type="entry name" value="8-AMINO-7-OXONONANOATE SYNTHASE"/>
    <property type="match status" value="1"/>
</dbReference>
<dbReference type="Gene3D" id="3.90.1150.10">
    <property type="entry name" value="Aspartate Aminotransferase, domain 1"/>
    <property type="match status" value="1"/>
</dbReference>
<feature type="binding site" evidence="8">
    <location>
        <position position="131"/>
    </location>
    <ligand>
        <name>substrate</name>
    </ligand>
</feature>
<dbReference type="EMBL" id="FOUF01000001">
    <property type="protein sequence ID" value="SFL84416.1"/>
    <property type="molecule type" value="Genomic_DNA"/>
</dbReference>
<comment type="catalytic activity">
    <reaction evidence="7 8">
        <text>6-carboxyhexanoyl-[ACP] + L-alanine + H(+) = (8S)-8-amino-7-oxononanoate + holo-[ACP] + CO2</text>
        <dbReference type="Rhea" id="RHEA:42288"/>
        <dbReference type="Rhea" id="RHEA-COMP:9685"/>
        <dbReference type="Rhea" id="RHEA-COMP:9955"/>
        <dbReference type="ChEBI" id="CHEBI:15378"/>
        <dbReference type="ChEBI" id="CHEBI:16526"/>
        <dbReference type="ChEBI" id="CHEBI:57972"/>
        <dbReference type="ChEBI" id="CHEBI:64479"/>
        <dbReference type="ChEBI" id="CHEBI:78846"/>
        <dbReference type="ChEBI" id="CHEBI:149468"/>
        <dbReference type="EC" id="2.3.1.47"/>
    </reaction>
</comment>
<dbReference type="AlphaFoldDB" id="A0A1I4L0P4"/>
<dbReference type="RefSeq" id="WP_090665689.1">
    <property type="nucleotide sequence ID" value="NZ_FOUF01000001.1"/>
</dbReference>
<evidence type="ECO:0000256" key="9">
    <source>
        <dbReference type="PIRSR" id="PIRSR604723-51"/>
    </source>
</evidence>
<dbReference type="InterPro" id="IPR004723">
    <property type="entry name" value="AONS_Archaea/Proteobacteria"/>
</dbReference>
<dbReference type="InterPro" id="IPR050087">
    <property type="entry name" value="AON_synthase_class-II"/>
</dbReference>
<evidence type="ECO:0000256" key="6">
    <source>
        <dbReference type="ARBA" id="ARBA00022898"/>
    </source>
</evidence>
<keyword evidence="5 8" id="KW-0093">Biotin biosynthesis</keyword>
<comment type="similarity">
    <text evidence="8">Belongs to the class-II pyridoxal-phosphate-dependent aminotransferase family. BioF subfamily.</text>
</comment>
<feature type="binding site" evidence="8">
    <location>
        <position position="19"/>
    </location>
    <ligand>
        <name>substrate</name>
    </ligand>
</feature>
<dbReference type="CDD" id="cd06454">
    <property type="entry name" value="KBL_like"/>
    <property type="match status" value="1"/>
</dbReference>
<keyword evidence="4 8" id="KW-0808">Transferase</keyword>
<dbReference type="InterPro" id="IPR004839">
    <property type="entry name" value="Aminotransferase_I/II_large"/>
</dbReference>
<evidence type="ECO:0000313" key="11">
    <source>
        <dbReference type="EMBL" id="SFL84416.1"/>
    </source>
</evidence>
<feature type="binding site" evidence="8">
    <location>
        <position position="205"/>
    </location>
    <ligand>
        <name>pyridoxal 5'-phosphate</name>
        <dbReference type="ChEBI" id="CHEBI:597326"/>
    </ligand>
</feature>
<keyword evidence="12" id="KW-1185">Reference proteome</keyword>
<dbReference type="Pfam" id="PF00155">
    <property type="entry name" value="Aminotran_1_2"/>
    <property type="match status" value="1"/>
</dbReference>
<name>A0A1I4L0P4_9PROT</name>
<feature type="binding site" evidence="8">
    <location>
        <position position="353"/>
    </location>
    <ligand>
        <name>substrate</name>
    </ligand>
</feature>
<dbReference type="PANTHER" id="PTHR13693">
    <property type="entry name" value="CLASS II AMINOTRANSFERASE/8-AMINO-7-OXONONANOATE SYNTHASE"/>
    <property type="match status" value="1"/>
</dbReference>
<dbReference type="InterPro" id="IPR022834">
    <property type="entry name" value="AONS_Proteobacteria"/>
</dbReference>
<feature type="binding site" evidence="8">
    <location>
        <position position="177"/>
    </location>
    <ligand>
        <name>pyridoxal 5'-phosphate</name>
        <dbReference type="ChEBI" id="CHEBI:597326"/>
    </ligand>
</feature>
<reference evidence="11 12" key="1">
    <citation type="submission" date="2016-10" db="EMBL/GenBank/DDBJ databases">
        <authorList>
            <person name="de Groot N.N."/>
        </authorList>
    </citation>
    <scope>NUCLEOTIDE SEQUENCE [LARGE SCALE GENOMIC DNA]</scope>
    <source>
        <strain evidence="11 12">Nm146</strain>
    </source>
</reference>
<dbReference type="NCBIfam" id="TIGR00858">
    <property type="entry name" value="bioF"/>
    <property type="match status" value="1"/>
</dbReference>
<feature type="domain" description="Aminotransferase class I/classII large" evidence="10">
    <location>
        <begin position="39"/>
        <end position="381"/>
    </location>
</feature>
<sequence>MATDLSARLSAHENKGLYRKRLTLEGPQATDVTIDGKRYLAFCSNDYLGLANHSALIEAACHGARTYGVGSGASHLITGHSTAHHALEHALAQFVGLPQALLFSTGYMANMAVITALVGRGDAVFADKLNHASLNDAIVLSRATFTRYPHLELARLERCLADTKASRKLVATDAVFSMDGDIAPVAELLALCERYDAWLLLDDAHGFGVLGKQGQGILHAVDGFDLQSPRLIYMATLGKAAGVFGAFVAAQPEVIAALIQFAHSYGYTTATPPLLAHTLLTSLSLIEREVWRREILTAHRLRLSRGLQSCRWPLLPSATPIQPLRVGRSEEAVRLSAALREQGILVPAIRPPTVPKGEARLRISLSAAHSKEDVDRLIEALHAVAGNV</sequence>
<evidence type="ECO:0000256" key="2">
    <source>
        <dbReference type="ARBA" id="ARBA00004746"/>
    </source>
</evidence>
<accession>A0A1I4L0P4</accession>
<dbReference type="GO" id="GO:0009102">
    <property type="term" value="P:biotin biosynthetic process"/>
    <property type="evidence" value="ECO:0007669"/>
    <property type="project" value="UniProtKB-UniRule"/>
</dbReference>
<proteinExistence type="inferred from homology"/>
<evidence type="ECO:0000256" key="1">
    <source>
        <dbReference type="ARBA" id="ARBA00001933"/>
    </source>
</evidence>
<evidence type="ECO:0000256" key="5">
    <source>
        <dbReference type="ARBA" id="ARBA00022756"/>
    </source>
</evidence>
<dbReference type="GO" id="GO:0008710">
    <property type="term" value="F:8-amino-7-oxononanoate synthase activity"/>
    <property type="evidence" value="ECO:0007669"/>
    <property type="project" value="UniProtKB-UniRule"/>
</dbReference>
<evidence type="ECO:0000256" key="7">
    <source>
        <dbReference type="ARBA" id="ARBA00047715"/>
    </source>
</evidence>
<dbReference type="GO" id="GO:0030170">
    <property type="term" value="F:pyridoxal phosphate binding"/>
    <property type="evidence" value="ECO:0007669"/>
    <property type="project" value="UniProtKB-UniRule"/>
</dbReference>
<dbReference type="InterPro" id="IPR015422">
    <property type="entry name" value="PyrdxlP-dep_Trfase_small"/>
</dbReference>
<evidence type="ECO:0000256" key="3">
    <source>
        <dbReference type="ARBA" id="ARBA00011738"/>
    </source>
</evidence>
<comment type="pathway">
    <text evidence="2 8">Cofactor biosynthesis; biotin biosynthesis.</text>
</comment>
<evidence type="ECO:0000313" key="12">
    <source>
        <dbReference type="Proteomes" id="UP000199561"/>
    </source>
</evidence>
<feature type="binding site" evidence="8">
    <location>
        <begin position="106"/>
        <end position="107"/>
    </location>
    <ligand>
        <name>pyridoxal 5'-phosphate</name>
        <dbReference type="ChEBI" id="CHEBI:597326"/>
    </ligand>
</feature>
<dbReference type="Proteomes" id="UP000199561">
    <property type="component" value="Unassembled WGS sequence"/>
</dbReference>
<dbReference type="EC" id="2.3.1.47" evidence="8"/>
<dbReference type="Gene3D" id="3.40.640.10">
    <property type="entry name" value="Type I PLP-dependent aspartate aminotransferase-like (Major domain)"/>
    <property type="match status" value="1"/>
</dbReference>
<evidence type="ECO:0000256" key="4">
    <source>
        <dbReference type="ARBA" id="ARBA00022679"/>
    </source>
</evidence>
<comment type="cofactor">
    <cofactor evidence="1 8 9">
        <name>pyridoxal 5'-phosphate</name>
        <dbReference type="ChEBI" id="CHEBI:597326"/>
    </cofactor>
</comment>
<protein>
    <recommendedName>
        <fullName evidence="8">8-amino-7-oxononanoate synthase</fullName>
        <shortName evidence="8">AONS</shortName>
        <ecNumber evidence="8">2.3.1.47</ecNumber>
    </recommendedName>
    <alternativeName>
        <fullName evidence="8">7-keto-8-amino-pelargonic acid synthase</fullName>
        <shortName evidence="8">7-KAP synthase</shortName>
        <shortName evidence="8">KAPA synthase</shortName>
    </alternativeName>
    <alternativeName>
        <fullName evidence="8">8-amino-7-ketopelargonate synthase</fullName>
    </alternativeName>
</protein>
<evidence type="ECO:0000256" key="8">
    <source>
        <dbReference type="HAMAP-Rule" id="MF_01693"/>
    </source>
</evidence>
<feature type="modified residue" description="N6-(pyridoxal phosphate)lysine" evidence="8 9">
    <location>
        <position position="239"/>
    </location>
</feature>
<gene>
    <name evidence="8" type="primary">bioF</name>
    <name evidence="11" type="ORF">SAMN05421880_101119</name>
</gene>
<organism evidence="11 12">
    <name type="scientific">Nitrosomonas nitrosa</name>
    <dbReference type="NCBI Taxonomy" id="52442"/>
    <lineage>
        <taxon>Bacteria</taxon>
        <taxon>Pseudomonadati</taxon>
        <taxon>Pseudomonadota</taxon>
        <taxon>Betaproteobacteria</taxon>
        <taxon>Nitrosomonadales</taxon>
        <taxon>Nitrosomonadaceae</taxon>
        <taxon>Nitrosomonas</taxon>
    </lineage>
</organism>
<dbReference type="STRING" id="52442.SAMN05421880_101119"/>